<dbReference type="GeneID" id="78228448"/>
<dbReference type="Proteomes" id="UP000003157">
    <property type="component" value="Unassembled WGS sequence"/>
</dbReference>
<dbReference type="STRING" id="100884.GCA_000269565_00541"/>
<comment type="caution">
    <text evidence="2">The sequence shown here is derived from an EMBL/GenBank/DDBJ whole genome shotgun (WGS) entry which is preliminary data.</text>
</comment>
<accession>E7GDN4</accession>
<proteinExistence type="predicted"/>
<feature type="domain" description="DUF6870" evidence="1">
    <location>
        <begin position="17"/>
        <end position="85"/>
    </location>
</feature>
<dbReference type="HOGENOM" id="CLU_173863_1_1_9"/>
<evidence type="ECO:0000259" key="1">
    <source>
        <dbReference type="Pfam" id="PF21757"/>
    </source>
</evidence>
<organism evidence="2 3">
    <name type="scientific">Coprobacillus cateniformis</name>
    <dbReference type="NCBI Taxonomy" id="100884"/>
    <lineage>
        <taxon>Bacteria</taxon>
        <taxon>Bacillati</taxon>
        <taxon>Bacillota</taxon>
        <taxon>Erysipelotrichia</taxon>
        <taxon>Erysipelotrichales</taxon>
        <taxon>Coprobacillaceae</taxon>
        <taxon>Coprobacillus</taxon>
    </lineage>
</organism>
<evidence type="ECO:0000313" key="3">
    <source>
        <dbReference type="Proteomes" id="UP000003157"/>
    </source>
</evidence>
<gene>
    <name evidence="2" type="ORF">HMPREF9488_02877</name>
</gene>
<dbReference type="OrthoDB" id="9797040at2"/>
<keyword evidence="3" id="KW-1185">Reference proteome</keyword>
<sequence length="91" mass="10771">MNNKEIEKLAEKLERCRKISLDEVNQDEVDEITDIKIDKRKQSGERILDFLNKVKNPYIFKVNGKLVRIRFSDTNKTANDCLTNVLKNLYR</sequence>
<dbReference type="InterPro" id="IPR049222">
    <property type="entry name" value="DUF6870"/>
</dbReference>
<dbReference type="eggNOG" id="ENOG5033HDK">
    <property type="taxonomic scope" value="Bacteria"/>
</dbReference>
<dbReference type="RefSeq" id="WP_008789964.1">
    <property type="nucleotide sequence ID" value="NZ_AKCB01000001.1"/>
</dbReference>
<dbReference type="EMBL" id="ADKX01000042">
    <property type="protein sequence ID" value="EFW03891.1"/>
    <property type="molecule type" value="Genomic_DNA"/>
</dbReference>
<protein>
    <recommendedName>
        <fullName evidence="1">DUF6870 domain-containing protein</fullName>
    </recommendedName>
</protein>
<dbReference type="AlphaFoldDB" id="E7GDN4"/>
<evidence type="ECO:0000313" key="2">
    <source>
        <dbReference type="EMBL" id="EFW03891.1"/>
    </source>
</evidence>
<dbReference type="Pfam" id="PF21757">
    <property type="entry name" value="DUF6870"/>
    <property type="match status" value="1"/>
</dbReference>
<reference evidence="2 3" key="1">
    <citation type="submission" date="2010-12" db="EMBL/GenBank/DDBJ databases">
        <title>The Genome Sequence of Coprobacillus sp. strain 29_1.</title>
        <authorList>
            <consortium name="The Broad Institute Genome Sequencing Platform"/>
            <person name="Earl A."/>
            <person name="Ward D."/>
            <person name="Feldgarden M."/>
            <person name="Gevers D."/>
            <person name="Daigneault M."/>
            <person name="Sibley C.D."/>
            <person name="White A."/>
            <person name="Strauss J."/>
            <person name="Allen-Vercoe E."/>
            <person name="Young S.K."/>
            <person name="Zeng Q."/>
            <person name="Gargeya S."/>
            <person name="Fitzgerald M."/>
            <person name="Haas B."/>
            <person name="Abouelleil A."/>
            <person name="Alvarado L."/>
            <person name="Arachchi H.M."/>
            <person name="Berlin A."/>
            <person name="Brown A."/>
            <person name="Chapman S.B."/>
            <person name="Chen Z."/>
            <person name="Dunbar C."/>
            <person name="Freedman E."/>
            <person name="Gearin G."/>
            <person name="Gellesch M."/>
            <person name="Goldberg J."/>
            <person name="Griggs A."/>
            <person name="Gujja S."/>
            <person name="Heilman E."/>
            <person name="Heiman D."/>
            <person name="Howarth C."/>
            <person name="Larson L."/>
            <person name="Lui A."/>
            <person name="MacDonald P.J.P."/>
            <person name="Mehta T."/>
            <person name="Montmayeur A."/>
            <person name="Murphy C."/>
            <person name="Neiman D."/>
            <person name="Pearson M."/>
            <person name="Priest M."/>
            <person name="Roberts A."/>
            <person name="Saif S."/>
            <person name="Shea T."/>
            <person name="Shenoy N."/>
            <person name="Sisk P."/>
            <person name="Stolte C."/>
            <person name="Sykes S."/>
            <person name="White J."/>
            <person name="Yandava C."/>
            <person name="Nusbaum C."/>
            <person name="Birren B."/>
        </authorList>
    </citation>
    <scope>NUCLEOTIDE SEQUENCE [LARGE SCALE GENOMIC DNA]</scope>
    <source>
        <strain evidence="2 3">29_1</strain>
    </source>
</reference>
<name>E7GDN4_9FIRM</name>